<sequence>MAEQLQWFDWLGLGGVAGILVAQLLLQIGAWRGDRLSFQAINLVGALCTLFSLVYTLNLTAFIALPLAWAVISGVGIYLNLGRRRVRPVPAPTAREPAPSSVEPTRRDEVKGEGGRPPF</sequence>
<feature type="compositionally biased region" description="Basic and acidic residues" evidence="1">
    <location>
        <begin position="104"/>
        <end position="119"/>
    </location>
</feature>
<reference evidence="5" key="1">
    <citation type="journal article" date="2019" name="Int. J. Syst. Evol. Microbiol.">
        <title>The Global Catalogue of Microorganisms (GCM) 10K type strain sequencing project: providing services to taxonomists for standard genome sequencing and annotation.</title>
        <authorList>
            <consortium name="The Broad Institute Genomics Platform"/>
            <consortium name="The Broad Institute Genome Sequencing Center for Infectious Disease"/>
            <person name="Wu L."/>
            <person name="Ma J."/>
        </authorList>
    </citation>
    <scope>NUCLEOTIDE SEQUENCE [LARGE SCALE GENOMIC DNA]</scope>
    <source>
        <strain evidence="5">CGMCC 1.13574</strain>
    </source>
</reference>
<feature type="transmembrane region" description="Helical" evidence="2">
    <location>
        <begin position="61"/>
        <end position="81"/>
    </location>
</feature>
<evidence type="ECO:0000256" key="2">
    <source>
        <dbReference type="SAM" id="Phobius"/>
    </source>
</evidence>
<gene>
    <name evidence="4" type="ORF">ACFO3Q_11360</name>
</gene>
<keyword evidence="2" id="KW-0812">Transmembrane</keyword>
<protein>
    <recommendedName>
        <fullName evidence="3">CBU-0592-like domain-containing protein</fullName>
    </recommendedName>
</protein>
<dbReference type="InterPro" id="IPR058058">
    <property type="entry name" value="CBU_0592-like"/>
</dbReference>
<proteinExistence type="predicted"/>
<feature type="transmembrane region" description="Helical" evidence="2">
    <location>
        <begin position="6"/>
        <end position="26"/>
    </location>
</feature>
<evidence type="ECO:0000259" key="3">
    <source>
        <dbReference type="Pfam" id="PF26604"/>
    </source>
</evidence>
<comment type="caution">
    <text evidence="4">The sequence shown here is derived from an EMBL/GenBank/DDBJ whole genome shotgun (WGS) entry which is preliminary data.</text>
</comment>
<evidence type="ECO:0000313" key="4">
    <source>
        <dbReference type="EMBL" id="MFC4728767.1"/>
    </source>
</evidence>
<dbReference type="RefSeq" id="WP_377004821.1">
    <property type="nucleotide sequence ID" value="NZ_JBHSGG010000031.1"/>
</dbReference>
<dbReference type="Proteomes" id="UP001595892">
    <property type="component" value="Unassembled WGS sequence"/>
</dbReference>
<name>A0ABV9NKA9_9GAMM</name>
<evidence type="ECO:0000313" key="5">
    <source>
        <dbReference type="Proteomes" id="UP001595892"/>
    </source>
</evidence>
<dbReference type="NCBIfam" id="NF047864">
    <property type="entry name" value="CBU_0592_membra"/>
    <property type="match status" value="1"/>
</dbReference>
<dbReference type="Pfam" id="PF26604">
    <property type="entry name" value="CBU_0592"/>
    <property type="match status" value="1"/>
</dbReference>
<feature type="region of interest" description="Disordered" evidence="1">
    <location>
        <begin position="89"/>
        <end position="119"/>
    </location>
</feature>
<accession>A0ABV9NKA9</accession>
<organism evidence="4 5">
    <name type="scientific">Coralloluteibacterium thermophilum</name>
    <dbReference type="NCBI Taxonomy" id="2707049"/>
    <lineage>
        <taxon>Bacteria</taxon>
        <taxon>Pseudomonadati</taxon>
        <taxon>Pseudomonadota</taxon>
        <taxon>Gammaproteobacteria</taxon>
        <taxon>Lysobacterales</taxon>
        <taxon>Lysobacteraceae</taxon>
        <taxon>Coralloluteibacterium</taxon>
    </lineage>
</organism>
<keyword evidence="2" id="KW-0472">Membrane</keyword>
<dbReference type="EMBL" id="JBHSGG010000031">
    <property type="protein sequence ID" value="MFC4728767.1"/>
    <property type="molecule type" value="Genomic_DNA"/>
</dbReference>
<keyword evidence="5" id="KW-1185">Reference proteome</keyword>
<feature type="transmembrane region" description="Helical" evidence="2">
    <location>
        <begin position="38"/>
        <end position="55"/>
    </location>
</feature>
<feature type="domain" description="CBU-0592-like" evidence="3">
    <location>
        <begin position="8"/>
        <end position="82"/>
    </location>
</feature>
<keyword evidence="2" id="KW-1133">Transmembrane helix</keyword>
<evidence type="ECO:0000256" key="1">
    <source>
        <dbReference type="SAM" id="MobiDB-lite"/>
    </source>
</evidence>